<dbReference type="InterPro" id="IPR036390">
    <property type="entry name" value="WH_DNA-bd_sf"/>
</dbReference>
<evidence type="ECO:0000256" key="1">
    <source>
        <dbReference type="ARBA" id="ARBA00006479"/>
    </source>
</evidence>
<feature type="region of interest" description="Disordered" evidence="2">
    <location>
        <begin position="1"/>
        <end position="34"/>
    </location>
</feature>
<gene>
    <name evidence="3" type="ORF">EV657_12059</name>
</gene>
<protein>
    <submittedName>
        <fullName evidence="3">Putative NBD/HSP70 family sugar kinase</fullName>
    </submittedName>
</protein>
<dbReference type="CDD" id="cd24073">
    <property type="entry name" value="ASKHA_ATPase_ROK_CYANR"/>
    <property type="match status" value="1"/>
</dbReference>
<dbReference type="InterPro" id="IPR036388">
    <property type="entry name" value="WH-like_DNA-bd_sf"/>
</dbReference>
<reference evidence="3 4" key="1">
    <citation type="submission" date="2019-03" db="EMBL/GenBank/DDBJ databases">
        <title>Genomic Encyclopedia of Type Strains, Phase IV (KMG-IV): sequencing the most valuable type-strain genomes for metagenomic binning, comparative biology and taxonomic classification.</title>
        <authorList>
            <person name="Goeker M."/>
        </authorList>
    </citation>
    <scope>NUCLEOTIDE SEQUENCE [LARGE SCALE GENOMIC DNA]</scope>
    <source>
        <strain evidence="3 4">JA181</strain>
    </source>
</reference>
<feature type="compositionally biased region" description="Pro residues" evidence="2">
    <location>
        <begin position="25"/>
        <end position="34"/>
    </location>
</feature>
<comment type="caution">
    <text evidence="3">The sequence shown here is derived from an EMBL/GenBank/DDBJ whole genome shotgun (WGS) entry which is preliminary data.</text>
</comment>
<dbReference type="SUPFAM" id="SSF46785">
    <property type="entry name" value="Winged helix' DNA-binding domain"/>
    <property type="match status" value="1"/>
</dbReference>
<organism evidence="3 4">
    <name type="scientific">Rhodovulum visakhapatnamense</name>
    <dbReference type="NCBI Taxonomy" id="364297"/>
    <lineage>
        <taxon>Bacteria</taxon>
        <taxon>Pseudomonadati</taxon>
        <taxon>Pseudomonadota</taxon>
        <taxon>Alphaproteobacteria</taxon>
        <taxon>Rhodobacterales</taxon>
        <taxon>Paracoccaceae</taxon>
        <taxon>Rhodovulum</taxon>
    </lineage>
</organism>
<dbReference type="Gene3D" id="3.30.420.40">
    <property type="match status" value="2"/>
</dbReference>
<keyword evidence="3" id="KW-0418">Kinase</keyword>
<dbReference type="InterPro" id="IPR043129">
    <property type="entry name" value="ATPase_NBD"/>
</dbReference>
<evidence type="ECO:0000256" key="2">
    <source>
        <dbReference type="SAM" id="MobiDB-lite"/>
    </source>
</evidence>
<evidence type="ECO:0000313" key="3">
    <source>
        <dbReference type="EMBL" id="TDX25424.1"/>
    </source>
</evidence>
<evidence type="ECO:0000313" key="4">
    <source>
        <dbReference type="Proteomes" id="UP000295484"/>
    </source>
</evidence>
<accession>A0A4R8FHA6</accession>
<dbReference type="PANTHER" id="PTHR18964">
    <property type="entry name" value="ROK (REPRESSOR, ORF, KINASE) FAMILY"/>
    <property type="match status" value="1"/>
</dbReference>
<dbReference type="AlphaFoldDB" id="A0A4R8FHA6"/>
<comment type="similarity">
    <text evidence="1">Belongs to the ROK (NagC/XylR) family.</text>
</comment>
<dbReference type="SUPFAM" id="SSF53067">
    <property type="entry name" value="Actin-like ATPase domain"/>
    <property type="match status" value="1"/>
</dbReference>
<dbReference type="Proteomes" id="UP000295484">
    <property type="component" value="Unassembled WGS sequence"/>
</dbReference>
<dbReference type="Gene3D" id="1.10.10.10">
    <property type="entry name" value="Winged helix-like DNA-binding domain superfamily/Winged helix DNA-binding domain"/>
    <property type="match status" value="1"/>
</dbReference>
<dbReference type="InterPro" id="IPR000600">
    <property type="entry name" value="ROK"/>
</dbReference>
<dbReference type="GO" id="GO:0016301">
    <property type="term" value="F:kinase activity"/>
    <property type="evidence" value="ECO:0007669"/>
    <property type="project" value="UniProtKB-KW"/>
</dbReference>
<name>A0A4R8FHA6_9RHOB</name>
<sequence length="433" mass="44841">MMTPPVSTPHLGPGNPDQPRGCGPLAPPRSPAPRPLRQQIFEQVRAMGEVSRGQLARELGVSPASVTTQTSELIEQGYLTEVPLVPGAEPLRGRPPVALRVAAGAHAVAGVKFSMRKHVAVALDFAGNQIAEASEPARDRAPLDDQIEVLARLIGSVCAEAGIGAGDLAQVGIGVPGFVDHASGRVHWSPVFGARDVDLAQAASARLGLPVIVDNDANLAALAELWFGSGRTLSDFAVVTLEHGLGMGLVLNHRVFRGALGLGVELGHTKVELDGALCRCGQRGCLEAYVADYALAREAHVALDLAGGSVGGGAQGGADLVERLYAEAKAGNAAAQSIFRRAGRYLALGLANVINVFDPELLILSGERMRYDYLHAQETIAEVGGSVLPARATPPRIEVHAWGDLLGAHGAGALALGAVTDRRIGGPFEGAAA</sequence>
<dbReference type="PANTHER" id="PTHR18964:SF149">
    <property type="entry name" value="BIFUNCTIONAL UDP-N-ACETYLGLUCOSAMINE 2-EPIMERASE_N-ACETYLMANNOSAMINE KINASE"/>
    <property type="match status" value="1"/>
</dbReference>
<dbReference type="EMBL" id="SOEB01000020">
    <property type="protein sequence ID" value="TDX25424.1"/>
    <property type="molecule type" value="Genomic_DNA"/>
</dbReference>
<proteinExistence type="inferred from homology"/>
<dbReference type="Pfam" id="PF00480">
    <property type="entry name" value="ROK"/>
    <property type="match status" value="1"/>
</dbReference>
<keyword evidence="3" id="KW-0808">Transferase</keyword>